<feature type="transmembrane region" description="Helical" evidence="1">
    <location>
        <begin position="20"/>
        <end position="41"/>
    </location>
</feature>
<gene>
    <name evidence="2" type="ORF">NSJP_0729</name>
</gene>
<accession>A0A1W1I1P6</accession>
<keyword evidence="3" id="KW-1185">Reference proteome</keyword>
<dbReference type="InterPro" id="IPR013362">
    <property type="entry name" value="Pilus_4_PilV"/>
</dbReference>
<dbReference type="InterPro" id="IPR012902">
    <property type="entry name" value="N_methyl_site"/>
</dbReference>
<dbReference type="NCBIfam" id="TIGR02523">
    <property type="entry name" value="type_IV_pilV"/>
    <property type="match status" value="1"/>
</dbReference>
<name>A0A1W1I1P6_9BACT</name>
<reference evidence="2 3" key="1">
    <citation type="submission" date="2017-03" db="EMBL/GenBank/DDBJ databases">
        <authorList>
            <person name="Afonso C.L."/>
            <person name="Miller P.J."/>
            <person name="Scott M.A."/>
            <person name="Spackman E."/>
            <person name="Goraichik I."/>
            <person name="Dimitrov K.M."/>
            <person name="Suarez D.L."/>
            <person name="Swayne D.E."/>
        </authorList>
    </citation>
    <scope>NUCLEOTIDE SEQUENCE [LARGE SCALE GENOMIC DNA]</scope>
    <source>
        <strain evidence="2">Genome sequencing of Nitrospira japonica strain NJ11</strain>
    </source>
</reference>
<evidence type="ECO:0000256" key="1">
    <source>
        <dbReference type="SAM" id="Phobius"/>
    </source>
</evidence>
<proteinExistence type="predicted"/>
<keyword evidence="1" id="KW-1133">Transmembrane helix</keyword>
<dbReference type="EMBL" id="LT828648">
    <property type="protein sequence ID" value="SLM46901.1"/>
    <property type="molecule type" value="Genomic_DNA"/>
</dbReference>
<dbReference type="STRING" id="1325564.NSJP_0729"/>
<protein>
    <submittedName>
        <fullName evidence="2">Putative Type IV pilus assembly protein PilV</fullName>
    </submittedName>
</protein>
<evidence type="ECO:0000313" key="2">
    <source>
        <dbReference type="EMBL" id="SLM46901.1"/>
    </source>
</evidence>
<sequence length="176" mass="18867">MLITELETRVARRDINGSEWGFTLIESMVAALILAVGLLALSGMQAMSLKRNINGNEMTRVSNLAADMVERIQFNRRNVTAYHNINVSSAVTTCPASTVNVMANGDCVQWRTLLLNSGLSNIAGTVVLNPAPPALDPLGLTRSTVTVRLDWMANSNIGSASLMPKSITLVTVVAPE</sequence>
<keyword evidence="1" id="KW-0812">Transmembrane</keyword>
<dbReference type="AlphaFoldDB" id="A0A1W1I1P6"/>
<dbReference type="Proteomes" id="UP000192042">
    <property type="component" value="Chromosome I"/>
</dbReference>
<dbReference type="KEGG" id="nja:NSJP_0729"/>
<evidence type="ECO:0000313" key="3">
    <source>
        <dbReference type="Proteomes" id="UP000192042"/>
    </source>
</evidence>
<dbReference type="NCBIfam" id="TIGR02532">
    <property type="entry name" value="IV_pilin_GFxxxE"/>
    <property type="match status" value="1"/>
</dbReference>
<organism evidence="2 3">
    <name type="scientific">Nitrospira japonica</name>
    <dbReference type="NCBI Taxonomy" id="1325564"/>
    <lineage>
        <taxon>Bacteria</taxon>
        <taxon>Pseudomonadati</taxon>
        <taxon>Nitrospirota</taxon>
        <taxon>Nitrospiria</taxon>
        <taxon>Nitrospirales</taxon>
        <taxon>Nitrospiraceae</taxon>
        <taxon>Nitrospira</taxon>
    </lineage>
</organism>
<keyword evidence="1" id="KW-0472">Membrane</keyword>